<dbReference type="InterPro" id="IPR002656">
    <property type="entry name" value="Acyl_transf_3_dom"/>
</dbReference>
<keyword evidence="4" id="KW-0808">Transferase</keyword>
<evidence type="ECO:0000256" key="1">
    <source>
        <dbReference type="SAM" id="Phobius"/>
    </source>
</evidence>
<keyword evidence="5" id="KW-1185">Reference proteome</keyword>
<feature type="transmembrane region" description="Helical" evidence="1">
    <location>
        <begin position="250"/>
        <end position="268"/>
    </location>
</feature>
<keyword evidence="4" id="KW-0012">Acyltransferase</keyword>
<dbReference type="InterPro" id="IPR050879">
    <property type="entry name" value="Acyltransferase_3"/>
</dbReference>
<dbReference type="KEGG" id="mass:CR152_09210"/>
<dbReference type="AlphaFoldDB" id="A0A2D2DI73"/>
<feature type="transmembrane region" description="Helical" evidence="1">
    <location>
        <begin position="101"/>
        <end position="120"/>
    </location>
</feature>
<feature type="transmembrane region" description="Helical" evidence="1">
    <location>
        <begin position="190"/>
        <end position="208"/>
    </location>
</feature>
<feature type="transmembrane region" description="Helical" evidence="1">
    <location>
        <begin position="55"/>
        <end position="80"/>
    </location>
</feature>
<protein>
    <submittedName>
        <fullName evidence="4">Acyltransferase</fullName>
    </submittedName>
</protein>
<organism evidence="4 5">
    <name type="scientific">Massilia violaceinigra</name>
    <dbReference type="NCBI Taxonomy" id="2045208"/>
    <lineage>
        <taxon>Bacteria</taxon>
        <taxon>Pseudomonadati</taxon>
        <taxon>Pseudomonadota</taxon>
        <taxon>Betaproteobacteria</taxon>
        <taxon>Burkholderiales</taxon>
        <taxon>Oxalobacteraceae</taxon>
        <taxon>Telluria group</taxon>
        <taxon>Massilia</taxon>
    </lineage>
</organism>
<dbReference type="PANTHER" id="PTHR23028:SF53">
    <property type="entry name" value="ACYL_TRANSF_3 DOMAIN-CONTAINING PROTEIN"/>
    <property type="match status" value="1"/>
</dbReference>
<dbReference type="EMBL" id="CP024608">
    <property type="protein sequence ID" value="ATQ74682.1"/>
    <property type="molecule type" value="Genomic_DNA"/>
</dbReference>
<feature type="transmembrane region" description="Helical" evidence="1">
    <location>
        <begin position="274"/>
        <end position="295"/>
    </location>
</feature>
<evidence type="ECO:0000259" key="2">
    <source>
        <dbReference type="Pfam" id="PF01757"/>
    </source>
</evidence>
<feature type="transmembrane region" description="Helical" evidence="1">
    <location>
        <begin position="337"/>
        <end position="355"/>
    </location>
</feature>
<feature type="domain" description="Acyltransferase 3" evidence="2">
    <location>
        <begin position="35"/>
        <end position="356"/>
    </location>
</feature>
<evidence type="ECO:0000259" key="3">
    <source>
        <dbReference type="Pfam" id="PF19040"/>
    </source>
</evidence>
<sequence>MRVLSALFFTQFLLETVIQTNLHTAHAGALAYRPDIDGMRALAVIAVIVFHAWPTWFAGGFVGVDIFFVISGFLITSILISQLEKGTFSIADFYVRRIRRIFPALTVVMLATLAFGWVILLRGEFQQIGKHAVAGTLFVSNLVLWNEAGYFDNDGITKPFLHLWSLGVEEQFYILWPLILWLVFSRKLRFLWVAGVIFVISMSANVLLVTDHPVAAFFSPLTRFWELMAGGVVAYLHLHHPQRFERHGTALSLGGALLLGLAFWLTNAQSVFPGWWAMLPVGGACMLILAGKNALLNRLVLGRRLPVAIGLISYPLYLWHWPLLSYGHIIYGQKPPIVVKLVLVGAGFVLAYLTYRLVEIPLRERRDRSRTTWSLGLGMVAIAVLGLTISTSLLRERIDTHGAEPYLAALNDSQFPGPTLAPMRYDGVVFQKAVSRGPGLTVFLGDSVVQQYGPRIEHAVASDPARFSSVIFATAGGCPPIEHTVRLPQFRFPLCPKTVKAAYALANSPEVDTVVVGAAWYGYFNAGQHELLYEKGAVKKTFPAADAQELAYESLRASMANLRKNGKRVFLVLQPPSGSAFDPQSMYTGSRFGAIAPVPKVPMFDLADYRQRNAAPLARLTAIAADTGAIVIEPAQFMCKDNVCPVLDETGSPLYTDTIHMRPAYSRRAASFLDPTMLRAPAGPNAVTQPLPTALVKPPPAG</sequence>
<dbReference type="GO" id="GO:0009103">
    <property type="term" value="P:lipopolysaccharide biosynthetic process"/>
    <property type="evidence" value="ECO:0007669"/>
    <property type="project" value="TreeGrafter"/>
</dbReference>
<proteinExistence type="predicted"/>
<dbReference type="InterPro" id="IPR043968">
    <property type="entry name" value="SGNH"/>
</dbReference>
<feature type="domain" description="SGNH" evidence="3">
    <location>
        <begin position="441"/>
        <end position="673"/>
    </location>
</feature>
<dbReference type="PANTHER" id="PTHR23028">
    <property type="entry name" value="ACETYLTRANSFERASE"/>
    <property type="match status" value="1"/>
</dbReference>
<dbReference type="GO" id="GO:0016020">
    <property type="term" value="C:membrane"/>
    <property type="evidence" value="ECO:0007669"/>
    <property type="project" value="TreeGrafter"/>
</dbReference>
<keyword evidence="1" id="KW-0472">Membrane</keyword>
<feature type="transmembrane region" description="Helical" evidence="1">
    <location>
        <begin position="375"/>
        <end position="394"/>
    </location>
</feature>
<evidence type="ECO:0000313" key="5">
    <source>
        <dbReference type="Proteomes" id="UP000229897"/>
    </source>
</evidence>
<feature type="transmembrane region" description="Helical" evidence="1">
    <location>
        <begin position="307"/>
        <end position="331"/>
    </location>
</feature>
<gene>
    <name evidence="4" type="ORF">CR152_09210</name>
</gene>
<dbReference type="Proteomes" id="UP000229897">
    <property type="component" value="Chromosome"/>
</dbReference>
<name>A0A2D2DI73_9BURK</name>
<feature type="transmembrane region" description="Helical" evidence="1">
    <location>
        <begin position="214"/>
        <end position="238"/>
    </location>
</feature>
<feature type="transmembrane region" description="Helical" evidence="1">
    <location>
        <begin position="161"/>
        <end position="183"/>
    </location>
</feature>
<dbReference type="GO" id="GO:0016747">
    <property type="term" value="F:acyltransferase activity, transferring groups other than amino-acyl groups"/>
    <property type="evidence" value="ECO:0007669"/>
    <property type="project" value="InterPro"/>
</dbReference>
<keyword evidence="1" id="KW-1133">Transmembrane helix</keyword>
<accession>A0A2D2DI73</accession>
<evidence type="ECO:0000313" key="4">
    <source>
        <dbReference type="EMBL" id="ATQ74682.1"/>
    </source>
</evidence>
<dbReference type="Pfam" id="PF01757">
    <property type="entry name" value="Acyl_transf_3"/>
    <property type="match status" value="1"/>
</dbReference>
<keyword evidence="1" id="KW-0812">Transmembrane</keyword>
<reference evidence="4" key="1">
    <citation type="submission" date="2017-10" db="EMBL/GenBank/DDBJ databases">
        <title>Massilia psychrophilum sp. nov., a novel purple-pigmented bacterium isolated from Tianshan glacier, Xinjiang Municipality, China.</title>
        <authorList>
            <person name="Wang H."/>
        </authorList>
    </citation>
    <scope>NUCLEOTIDE SEQUENCE [LARGE SCALE GENOMIC DNA]</scope>
    <source>
        <strain evidence="4">B2</strain>
    </source>
</reference>
<dbReference type="Pfam" id="PF19040">
    <property type="entry name" value="SGNH"/>
    <property type="match status" value="1"/>
</dbReference>